<comment type="caution">
    <text evidence="1">The sequence shown here is derived from an EMBL/GenBank/DDBJ whole genome shotgun (WGS) entry which is preliminary data.</text>
</comment>
<accession>A0A433UMC3</accession>
<evidence type="ECO:0000313" key="2">
    <source>
        <dbReference type="Proteomes" id="UP000271624"/>
    </source>
</evidence>
<dbReference type="Proteomes" id="UP000271624">
    <property type="component" value="Unassembled WGS sequence"/>
</dbReference>
<gene>
    <name evidence="1" type="ORF">DSM106972_091440</name>
</gene>
<sequence length="449" mass="52154">MLQKKKGYNIGTKSLQCKLIRNGIELIETRLAYNEVVNFYFALINTYPEHVLSDDSEYSGWRAYELLSNPGSEFALPFDIPSQLKRSAIRKAIGAWESWNTSYQKWKDRPNKKKHHRPPVQPRKFNFSPSYDAGVWKDDFDGNILLKIKNKGQWKWIKFDYQSRSFVHDPTGLNGWHKASPSIVIKGNKAYLTFSLQKYIPATGGIKNQLAKNSVRVLGVDMDLDRNIAILSVLEIDANGVVVEVARHFISQSNHTKRRKRRLGRIAIRMQKTGIINKGFCNRRWEQIHNAEREMSRRVARRIAHFAHDWKCSVIAFEHLTNLKPCRGKYSRRSNQKRAYWLKSKVFQETNRIAYQDYGILTTRVNPRYTSRLDPWNNELYRINLHSGEVAIRMIHDGKLEPKYEPGADFVVNPKNCYSAHSGLNAARNIGLKAIIRHRTNAVFVLRKA</sequence>
<reference evidence="1" key="2">
    <citation type="journal article" date="2019" name="Genome Biol. Evol.">
        <title>Day and night: Metabolic profiles and evolutionary relationships of six axenic non-marine cyanobacteria.</title>
        <authorList>
            <person name="Will S.E."/>
            <person name="Henke P."/>
            <person name="Boedeker C."/>
            <person name="Huang S."/>
            <person name="Brinkmann H."/>
            <person name="Rohde M."/>
            <person name="Jarek M."/>
            <person name="Friedl T."/>
            <person name="Seufert S."/>
            <person name="Schumacher M."/>
            <person name="Overmann J."/>
            <person name="Neumann-Schaal M."/>
            <person name="Petersen J."/>
        </authorList>
    </citation>
    <scope>NUCLEOTIDE SEQUENCE [LARGE SCALE GENOMIC DNA]</scope>
    <source>
        <strain evidence="1">PCC 7102</strain>
    </source>
</reference>
<organism evidence="1 2">
    <name type="scientific">Dulcicalothrix desertica PCC 7102</name>
    <dbReference type="NCBI Taxonomy" id="232991"/>
    <lineage>
        <taxon>Bacteria</taxon>
        <taxon>Bacillati</taxon>
        <taxon>Cyanobacteriota</taxon>
        <taxon>Cyanophyceae</taxon>
        <taxon>Nostocales</taxon>
        <taxon>Calotrichaceae</taxon>
        <taxon>Dulcicalothrix</taxon>
    </lineage>
</organism>
<dbReference type="EMBL" id="RSCL01000044">
    <property type="protein sequence ID" value="RUS94984.1"/>
    <property type="molecule type" value="Genomic_DNA"/>
</dbReference>
<dbReference type="RefSeq" id="WP_127087096.1">
    <property type="nucleotide sequence ID" value="NZ_RSCL01000044.1"/>
</dbReference>
<keyword evidence="2" id="KW-1185">Reference proteome</keyword>
<dbReference type="AlphaFoldDB" id="A0A433UMC3"/>
<name>A0A433UMC3_9CYAN</name>
<dbReference type="OrthoDB" id="516826at2"/>
<evidence type="ECO:0000313" key="1">
    <source>
        <dbReference type="EMBL" id="RUS94984.1"/>
    </source>
</evidence>
<reference evidence="1" key="1">
    <citation type="submission" date="2018-12" db="EMBL/GenBank/DDBJ databases">
        <authorList>
            <person name="Will S."/>
            <person name="Neumann-Schaal M."/>
            <person name="Henke P."/>
        </authorList>
    </citation>
    <scope>NUCLEOTIDE SEQUENCE</scope>
    <source>
        <strain evidence="1">PCC 7102</strain>
    </source>
</reference>
<evidence type="ECO:0008006" key="3">
    <source>
        <dbReference type="Google" id="ProtNLM"/>
    </source>
</evidence>
<protein>
    <recommendedName>
        <fullName evidence="3">Transposase</fullName>
    </recommendedName>
</protein>
<proteinExistence type="predicted"/>